<gene>
    <name evidence="7" type="ORF">MNOR_LOCUS4703</name>
</gene>
<feature type="signal peptide" evidence="6">
    <location>
        <begin position="1"/>
        <end position="27"/>
    </location>
</feature>
<feature type="non-terminal residue" evidence="7">
    <location>
        <position position="1044"/>
    </location>
</feature>
<dbReference type="Pfam" id="PF13855">
    <property type="entry name" value="LRR_8"/>
    <property type="match status" value="4"/>
</dbReference>
<comment type="caution">
    <text evidence="7">The sequence shown here is derived from an EMBL/GenBank/DDBJ whole genome shotgun (WGS) entry which is preliminary data.</text>
</comment>
<feature type="region of interest" description="Disordered" evidence="4">
    <location>
        <begin position="30"/>
        <end position="54"/>
    </location>
</feature>
<evidence type="ECO:0000256" key="5">
    <source>
        <dbReference type="SAM" id="Phobius"/>
    </source>
</evidence>
<dbReference type="InterPro" id="IPR050467">
    <property type="entry name" value="LRFN"/>
</dbReference>
<keyword evidence="2 6" id="KW-0732">Signal</keyword>
<dbReference type="Gene3D" id="3.80.10.10">
    <property type="entry name" value="Ribonuclease Inhibitor"/>
    <property type="match status" value="5"/>
</dbReference>
<dbReference type="PRINTS" id="PR00019">
    <property type="entry name" value="LEURICHRPT"/>
</dbReference>
<evidence type="ECO:0000313" key="7">
    <source>
        <dbReference type="EMBL" id="CAL4065353.1"/>
    </source>
</evidence>
<proteinExistence type="predicted"/>
<sequence length="1044" mass="114350">MPSYQLKAWSWCWVVAVLLVALRYAVADSDSDDDSAEDVTREVRNDPAEDGPLTSPCPSTCFCEDEVGYAHCVGDGQYAPPTLSRSLTRVQLRGFLVPELGSAQLHNLPGLRELQINQCNISSIRPDSFAGLGDLDRLDLSENKVGCLGPDALRGLRSLRHLDISANNLNNLTHPFLHLPTLQHLNLRDNKLVELTQDTFQGLDRVQYVNLDSNNISTVEVSAFQHLTSLAHLILSNNPLADLATLDFFGSRLQYIDVSNIGISRVPQALTQFVRDLRLAKNHITEIHRGDLDSYPYLGLLVLDDNGLQVLEEDALGRHEYLARLWLNGNRLSSVPMSLPPSLRALYIEENLITGLREGDLSNLSNLEQLLLQRNHIASIAPCALCDLTSLKTLDLQANRLTNLTGRVFSHLSSLETLDLSQNPLLTLDADIFVGLTSVRVLQMSRVHSTDVDIPDTLFDPLKALQILEMYGSPKLVSRVASATRLLHSLRSLREINLMHNDLTNLRTDFPAFFPKLQVAKLSGNTWNCSNPDNVLWLKRWMTRSPVHFYRSYSIRCASPTSLGYKPVMLLEDTDFTTTTMVTITSTSLPSTSSSASILMATNTSSPKIAIANNSESTTSGSTGADTIINVSHAVTNSIVTSSPRTPVLHTSSRSEHAYLMVETHTSTENGTMFNSIENDANTQVTQKNLTVESTTLPFAFVEHKTPKQNNFTYSTPGSPSAQSHEVFVTTTASPDTHSDTPLSTIETWWQDLVAPDRPTRPKKTQQPTIFTSTSSSTTEAAPTFTLPTFVHTTSNSIPTNVELRTVSPPSTTIVTSLRSTMKVTFSKTTTALPYWLIHNKMPEVTGNIKTDGGTQSDNGVTADLSNHLPPFLLRSAHNQAPRSPSQPQAHTNHHQVGSEIAHHRTSWGLNKDLWVRGDTHGVMGLPHGHSAGASDGAVVGAGVVATLVGVALLVGGLMLARGRGKNGQMWEALSYWKEDGEDDVVVSVGECVSGVEVTESEGTLGVVTDTHRGLNNRLYLLMQRDSSTGITPDSLPDLKELHF</sequence>
<protein>
    <recommendedName>
        <fullName evidence="9">Insulin-like growth factor-binding protein complex acid labile subunit</fullName>
    </recommendedName>
</protein>
<name>A0AAV2PVB8_MEGNR</name>
<evidence type="ECO:0008006" key="9">
    <source>
        <dbReference type="Google" id="ProtNLM"/>
    </source>
</evidence>
<dbReference type="PANTHER" id="PTHR45842">
    <property type="entry name" value="SYNAPTIC ADHESION-LIKE MOLECULE SALM"/>
    <property type="match status" value="1"/>
</dbReference>
<feature type="transmembrane region" description="Helical" evidence="5">
    <location>
        <begin position="938"/>
        <end position="961"/>
    </location>
</feature>
<dbReference type="EMBL" id="CAXKWB010001742">
    <property type="protein sequence ID" value="CAL4065353.1"/>
    <property type="molecule type" value="Genomic_DNA"/>
</dbReference>
<dbReference type="SMART" id="SM00369">
    <property type="entry name" value="LRR_TYP"/>
    <property type="match status" value="12"/>
</dbReference>
<feature type="compositionally biased region" description="Low complexity" evidence="4">
    <location>
        <begin position="765"/>
        <end position="780"/>
    </location>
</feature>
<dbReference type="Proteomes" id="UP001497623">
    <property type="component" value="Unassembled WGS sequence"/>
</dbReference>
<evidence type="ECO:0000313" key="8">
    <source>
        <dbReference type="Proteomes" id="UP001497623"/>
    </source>
</evidence>
<feature type="region of interest" description="Disordered" evidence="4">
    <location>
        <begin position="757"/>
        <end position="780"/>
    </location>
</feature>
<keyword evidence="5" id="KW-0812">Transmembrane</keyword>
<keyword evidence="1" id="KW-0433">Leucine-rich repeat</keyword>
<dbReference type="SUPFAM" id="SSF52047">
    <property type="entry name" value="RNI-like"/>
    <property type="match status" value="1"/>
</dbReference>
<feature type="region of interest" description="Disordered" evidence="4">
    <location>
        <begin position="878"/>
        <end position="903"/>
    </location>
</feature>
<dbReference type="AlphaFoldDB" id="A0AAV2PVB8"/>
<organism evidence="7 8">
    <name type="scientific">Meganyctiphanes norvegica</name>
    <name type="common">Northern krill</name>
    <name type="synonym">Thysanopoda norvegica</name>
    <dbReference type="NCBI Taxonomy" id="48144"/>
    <lineage>
        <taxon>Eukaryota</taxon>
        <taxon>Metazoa</taxon>
        <taxon>Ecdysozoa</taxon>
        <taxon>Arthropoda</taxon>
        <taxon>Crustacea</taxon>
        <taxon>Multicrustacea</taxon>
        <taxon>Malacostraca</taxon>
        <taxon>Eumalacostraca</taxon>
        <taxon>Eucarida</taxon>
        <taxon>Euphausiacea</taxon>
        <taxon>Euphausiidae</taxon>
        <taxon>Meganyctiphanes</taxon>
    </lineage>
</organism>
<evidence type="ECO:0000256" key="4">
    <source>
        <dbReference type="SAM" id="MobiDB-lite"/>
    </source>
</evidence>
<dbReference type="PANTHER" id="PTHR45842:SF22">
    <property type="entry name" value="INSULIN-LIKE GROWTH FACTOR-BINDING PROTEIN COMPLEX ACID LABILE SUBUNIT ISOFORM X1"/>
    <property type="match status" value="1"/>
</dbReference>
<dbReference type="PROSITE" id="PS51450">
    <property type="entry name" value="LRR"/>
    <property type="match status" value="3"/>
</dbReference>
<keyword evidence="5" id="KW-0472">Membrane</keyword>
<feature type="chain" id="PRO_5043517064" description="Insulin-like growth factor-binding protein complex acid labile subunit" evidence="6">
    <location>
        <begin position="28"/>
        <end position="1044"/>
    </location>
</feature>
<evidence type="ECO:0000256" key="1">
    <source>
        <dbReference type="ARBA" id="ARBA00022614"/>
    </source>
</evidence>
<evidence type="ECO:0000256" key="3">
    <source>
        <dbReference type="ARBA" id="ARBA00022737"/>
    </source>
</evidence>
<feature type="compositionally biased region" description="Polar residues" evidence="4">
    <location>
        <begin position="878"/>
        <end position="891"/>
    </location>
</feature>
<reference evidence="7 8" key="1">
    <citation type="submission" date="2024-05" db="EMBL/GenBank/DDBJ databases">
        <authorList>
            <person name="Wallberg A."/>
        </authorList>
    </citation>
    <scope>NUCLEOTIDE SEQUENCE [LARGE SCALE GENOMIC DNA]</scope>
</reference>
<feature type="compositionally biased region" description="Basic and acidic residues" evidence="4">
    <location>
        <begin position="38"/>
        <end position="47"/>
    </location>
</feature>
<keyword evidence="8" id="KW-1185">Reference proteome</keyword>
<dbReference type="InterPro" id="IPR001611">
    <property type="entry name" value="Leu-rich_rpt"/>
</dbReference>
<keyword evidence="3" id="KW-0677">Repeat</keyword>
<evidence type="ECO:0000256" key="2">
    <source>
        <dbReference type="ARBA" id="ARBA00022729"/>
    </source>
</evidence>
<keyword evidence="5" id="KW-1133">Transmembrane helix</keyword>
<dbReference type="InterPro" id="IPR032675">
    <property type="entry name" value="LRR_dom_sf"/>
</dbReference>
<dbReference type="SUPFAM" id="SSF52058">
    <property type="entry name" value="L domain-like"/>
    <property type="match status" value="1"/>
</dbReference>
<accession>A0AAV2PVB8</accession>
<dbReference type="InterPro" id="IPR003591">
    <property type="entry name" value="Leu-rich_rpt_typical-subtyp"/>
</dbReference>
<evidence type="ECO:0000256" key="6">
    <source>
        <dbReference type="SAM" id="SignalP"/>
    </source>
</evidence>